<dbReference type="Pfam" id="PF00148">
    <property type="entry name" value="Oxidored_nitro"/>
    <property type="match status" value="1"/>
</dbReference>
<dbReference type="InterPro" id="IPR005975">
    <property type="entry name" value="Nase_Mo-Fe_CF"/>
</dbReference>
<evidence type="ECO:0000256" key="3">
    <source>
        <dbReference type="ARBA" id="ARBA00011002"/>
    </source>
</evidence>
<evidence type="ECO:0000256" key="6">
    <source>
        <dbReference type="RuleBase" id="RU004021"/>
    </source>
</evidence>
<feature type="domain" description="Nitrogenase/oxidoreductase component 1" evidence="7">
    <location>
        <begin position="19"/>
        <end position="427"/>
    </location>
</feature>
<evidence type="ECO:0000313" key="9">
    <source>
        <dbReference type="Proteomes" id="UP000295793"/>
    </source>
</evidence>
<proteinExistence type="inferred from homology"/>
<dbReference type="EMBL" id="SLZR01000012">
    <property type="protein sequence ID" value="TCS39721.1"/>
    <property type="molecule type" value="Genomic_DNA"/>
</dbReference>
<dbReference type="SUPFAM" id="SSF53807">
    <property type="entry name" value="Helical backbone' metal receptor"/>
    <property type="match status" value="1"/>
</dbReference>
<comment type="caution">
    <text evidence="8">The sequence shown here is derived from an EMBL/GenBank/DDBJ whole genome shotgun (WGS) entry which is preliminary data.</text>
</comment>
<dbReference type="InterPro" id="IPR050152">
    <property type="entry name" value="ChlB/BchB/BchZ"/>
</dbReference>
<accession>A0A4R3I4B8</accession>
<dbReference type="OrthoDB" id="9800746at2"/>
<reference evidence="8 9" key="1">
    <citation type="submission" date="2019-03" db="EMBL/GenBank/DDBJ databases">
        <title>Genomic Encyclopedia of Archaeal and Bacterial Type Strains, Phase II (KMG-II): from individual species to whole genera.</title>
        <authorList>
            <person name="Goeker M."/>
        </authorList>
    </citation>
    <scope>NUCLEOTIDE SEQUENCE [LARGE SCALE GENOMIC DNA]</scope>
    <source>
        <strain evidence="8 9">DSM 15388</strain>
    </source>
</reference>
<keyword evidence="5 6" id="KW-0535">Nitrogen fixation</keyword>
<dbReference type="RefSeq" id="WP_132702252.1">
    <property type="nucleotide sequence ID" value="NZ_SLZR01000012.1"/>
</dbReference>
<comment type="function">
    <text evidence="1">This protein may play a role in the biosynthesis of the prosthetic group of nitrogenase (FeMo cofactor).</text>
</comment>
<evidence type="ECO:0000256" key="2">
    <source>
        <dbReference type="ARBA" id="ARBA00005155"/>
    </source>
</evidence>
<sequence length="453" mass="49299">MAQLLRNKKPLADRPLKTSQATGASLASMGIEGCIPLMHGSQGCGAFAKVFLIQHFREPMPIQNTAVDQIAAVMGADDNIAQALQLLCEKHNPQAITLMSTGLTELQGCDLERNVRDFYKAYPEFSHVKIITVSSPDFIGSLQSGFAATVDAYVKTLNKTQPVGEKVANQINVLCSSALTTADVEILKGYTESFGLEAIFVPDLSSSLDGHLEEDDFSPTSTGGCHVADISAMYKSAATFVIGESLFKTGTWLEQQFNIPCFKFAHLMGLEATDEFIFQLAQLTQKPVAPFINRARQRLQDSLLDTHFVLSTTNTALALESDLLLGFDALLQEAGSFVKLGVTATPSAYLKKAHAETIVVGDHSDLDDVVGETDFLIGNTHCAEFFADKVPVLRAGLPSHDRFGAAHQQQVGYQGARALLSTLGNLMLDNHHDEVKPFYSPYRFRPEEVIPVK</sequence>
<organism evidence="8 9">
    <name type="scientific">Reinekea marinisedimentorum</name>
    <dbReference type="NCBI Taxonomy" id="230495"/>
    <lineage>
        <taxon>Bacteria</taxon>
        <taxon>Pseudomonadati</taxon>
        <taxon>Pseudomonadota</taxon>
        <taxon>Gammaproteobacteria</taxon>
        <taxon>Oceanospirillales</taxon>
        <taxon>Saccharospirillaceae</taxon>
        <taxon>Reinekea</taxon>
    </lineage>
</organism>
<dbReference type="UniPathway" id="UPA00782"/>
<evidence type="ECO:0000256" key="4">
    <source>
        <dbReference type="ARBA" id="ARBA00013282"/>
    </source>
</evidence>
<evidence type="ECO:0000259" key="7">
    <source>
        <dbReference type="Pfam" id="PF00148"/>
    </source>
</evidence>
<evidence type="ECO:0000256" key="1">
    <source>
        <dbReference type="ARBA" id="ARBA00003171"/>
    </source>
</evidence>
<dbReference type="Gene3D" id="6.10.250.1090">
    <property type="match status" value="1"/>
</dbReference>
<protein>
    <recommendedName>
        <fullName evidence="4">Nitrogenase iron-molybdenum cofactor biosynthesis protein NifN</fullName>
    </recommendedName>
</protein>
<evidence type="ECO:0000256" key="5">
    <source>
        <dbReference type="ARBA" id="ARBA00023231"/>
    </source>
</evidence>
<dbReference type="PANTHER" id="PTHR33712:SF7">
    <property type="entry name" value="LIGHT-INDEPENDENT PROTOCHLOROPHYLLIDE REDUCTASE SUBUNIT B"/>
    <property type="match status" value="1"/>
</dbReference>
<comment type="pathway">
    <text evidence="2">Cofactor biosynthesis; Fe-Mo cofactor biosynthesis.</text>
</comment>
<keyword evidence="9" id="KW-1185">Reference proteome</keyword>
<dbReference type="PROSITE" id="PS00699">
    <property type="entry name" value="NITROGENASE_1_1"/>
    <property type="match status" value="1"/>
</dbReference>
<dbReference type="GO" id="GO:0065003">
    <property type="term" value="P:protein-containing complex assembly"/>
    <property type="evidence" value="ECO:0007669"/>
    <property type="project" value="InterPro"/>
</dbReference>
<gene>
    <name evidence="8" type="ORF">BCF53_1126</name>
</gene>
<dbReference type="GO" id="GO:0016163">
    <property type="term" value="F:nitrogenase activity"/>
    <property type="evidence" value="ECO:0007669"/>
    <property type="project" value="InterPro"/>
</dbReference>
<evidence type="ECO:0000313" key="8">
    <source>
        <dbReference type="EMBL" id="TCS39721.1"/>
    </source>
</evidence>
<comment type="similarity">
    <text evidence="3 6">Belongs to the NifD/NifK/NifE/NifN family.</text>
</comment>
<dbReference type="InterPro" id="IPR000510">
    <property type="entry name" value="Nase/OxRdtase_comp1"/>
</dbReference>
<dbReference type="Proteomes" id="UP000295793">
    <property type="component" value="Unassembled WGS sequence"/>
</dbReference>
<dbReference type="NCBIfam" id="TIGR01285">
    <property type="entry name" value="nifN"/>
    <property type="match status" value="1"/>
</dbReference>
<dbReference type="Gene3D" id="3.40.50.1980">
    <property type="entry name" value="Nitrogenase molybdenum iron protein domain"/>
    <property type="match status" value="3"/>
</dbReference>
<dbReference type="InterPro" id="IPR000318">
    <property type="entry name" value="Nase_comp1_CS"/>
</dbReference>
<dbReference type="PANTHER" id="PTHR33712">
    <property type="entry name" value="LIGHT-INDEPENDENT PROTOCHLOROPHYLLIDE REDUCTASE SUBUNIT B"/>
    <property type="match status" value="1"/>
</dbReference>
<dbReference type="AlphaFoldDB" id="A0A4R3I4B8"/>
<name>A0A4R3I4B8_9GAMM</name>